<protein>
    <submittedName>
        <fullName evidence="2">Uncharacterized protein</fullName>
    </submittedName>
</protein>
<evidence type="ECO:0000313" key="2">
    <source>
        <dbReference type="EMBL" id="QDU41100.1"/>
    </source>
</evidence>
<dbReference type="EMBL" id="CP036275">
    <property type="protein sequence ID" value="QDU41100.1"/>
    <property type="molecule type" value="Genomic_DNA"/>
</dbReference>
<sequence length="155" mass="17334" precursor="true">MKSLLALSLCAVLAFPPTATAADPGEPSAGIIRVDVRGALDGIWTREDDADLPPEFVHASVIAGHQRLNIDPSESKQALSQLLYWRFPRHGDARQIYIHVKGRLEFRDTRPQIGIQPDDKGPWPYLVAEEVRIAPLHIREVKRFMAGDLELPEKP</sequence>
<dbReference type="RefSeq" id="WP_145372317.1">
    <property type="nucleotide sequence ID" value="NZ_CP036275.1"/>
</dbReference>
<feature type="signal peptide" evidence="1">
    <location>
        <begin position="1"/>
        <end position="21"/>
    </location>
</feature>
<proteinExistence type="predicted"/>
<name>A0A517ZF31_9PLAN</name>
<feature type="chain" id="PRO_5021868043" evidence="1">
    <location>
        <begin position="22"/>
        <end position="155"/>
    </location>
</feature>
<evidence type="ECO:0000313" key="3">
    <source>
        <dbReference type="Proteomes" id="UP000320496"/>
    </source>
</evidence>
<evidence type="ECO:0000256" key="1">
    <source>
        <dbReference type="SAM" id="SignalP"/>
    </source>
</evidence>
<accession>A0A517ZF31</accession>
<dbReference type="AlphaFoldDB" id="A0A517ZF31"/>
<dbReference type="Proteomes" id="UP000320496">
    <property type="component" value="Chromosome"/>
</dbReference>
<gene>
    <name evidence="2" type="ORF">Mal4_54650</name>
</gene>
<reference evidence="2 3" key="1">
    <citation type="submission" date="2019-02" db="EMBL/GenBank/DDBJ databases">
        <title>Deep-cultivation of Planctomycetes and their phenomic and genomic characterization uncovers novel biology.</title>
        <authorList>
            <person name="Wiegand S."/>
            <person name="Jogler M."/>
            <person name="Boedeker C."/>
            <person name="Pinto D."/>
            <person name="Vollmers J."/>
            <person name="Rivas-Marin E."/>
            <person name="Kohn T."/>
            <person name="Peeters S.H."/>
            <person name="Heuer A."/>
            <person name="Rast P."/>
            <person name="Oberbeckmann S."/>
            <person name="Bunk B."/>
            <person name="Jeske O."/>
            <person name="Meyerdierks A."/>
            <person name="Storesund J.E."/>
            <person name="Kallscheuer N."/>
            <person name="Luecker S."/>
            <person name="Lage O.M."/>
            <person name="Pohl T."/>
            <person name="Merkel B.J."/>
            <person name="Hornburger P."/>
            <person name="Mueller R.-W."/>
            <person name="Bruemmer F."/>
            <person name="Labrenz M."/>
            <person name="Spormann A.M."/>
            <person name="Op den Camp H."/>
            <person name="Overmann J."/>
            <person name="Amann R."/>
            <person name="Jetten M.S.M."/>
            <person name="Mascher T."/>
            <person name="Medema M.H."/>
            <person name="Devos D.P."/>
            <person name="Kaster A.-K."/>
            <person name="Ovreas L."/>
            <person name="Rohde M."/>
            <person name="Galperin M.Y."/>
            <person name="Jogler C."/>
        </authorList>
    </citation>
    <scope>NUCLEOTIDE SEQUENCE [LARGE SCALE GENOMIC DNA]</scope>
    <source>
        <strain evidence="2 3">Mal4</strain>
    </source>
</reference>
<dbReference type="KEGG" id="mri:Mal4_54650"/>
<organism evidence="2 3">
    <name type="scientific">Maioricimonas rarisocia</name>
    <dbReference type="NCBI Taxonomy" id="2528026"/>
    <lineage>
        <taxon>Bacteria</taxon>
        <taxon>Pseudomonadati</taxon>
        <taxon>Planctomycetota</taxon>
        <taxon>Planctomycetia</taxon>
        <taxon>Planctomycetales</taxon>
        <taxon>Planctomycetaceae</taxon>
        <taxon>Maioricimonas</taxon>
    </lineage>
</organism>
<keyword evidence="3" id="KW-1185">Reference proteome</keyword>
<keyword evidence="1" id="KW-0732">Signal</keyword>